<dbReference type="Pfam" id="PF02627">
    <property type="entry name" value="CMD"/>
    <property type="match status" value="1"/>
</dbReference>
<dbReference type="SUPFAM" id="SSF69118">
    <property type="entry name" value="AhpD-like"/>
    <property type="match status" value="1"/>
</dbReference>
<dbReference type="InterPro" id="IPR003779">
    <property type="entry name" value="CMD-like"/>
</dbReference>
<dbReference type="GO" id="GO:0051920">
    <property type="term" value="F:peroxiredoxin activity"/>
    <property type="evidence" value="ECO:0007669"/>
    <property type="project" value="InterPro"/>
</dbReference>
<dbReference type="PANTHER" id="PTHR34846:SF11">
    <property type="entry name" value="4-CARBOXYMUCONOLACTONE DECARBOXYLASE FAMILY PROTEIN (AFU_ORTHOLOGUE AFUA_6G11590)"/>
    <property type="match status" value="1"/>
</dbReference>
<gene>
    <name evidence="2" type="ORF">A8O14_07960</name>
</gene>
<proteinExistence type="predicted"/>
<keyword evidence="3" id="KW-1185">Reference proteome</keyword>
<dbReference type="Proteomes" id="UP000078463">
    <property type="component" value="Chromosome"/>
</dbReference>
<dbReference type="PANTHER" id="PTHR34846">
    <property type="entry name" value="4-CARBOXYMUCONOLACTONE DECARBOXYLASE FAMILY PROTEIN (AFU_ORTHOLOGUE AFUA_6G11590)"/>
    <property type="match status" value="1"/>
</dbReference>
<dbReference type="OrthoDB" id="4704294at2"/>
<reference evidence="3" key="1">
    <citation type="submission" date="2016-05" db="EMBL/GenBank/DDBJ databases">
        <title>Polynucleobacter sp. QLW-P1FAT50C-4 genome.</title>
        <authorList>
            <person name="Hahn M.W."/>
        </authorList>
    </citation>
    <scope>NUCLEOTIDE SEQUENCE [LARGE SCALE GENOMIC DNA]</scope>
    <source>
        <strain evidence="3">QLW-P1FAT50C-4</strain>
    </source>
</reference>
<dbReference type="InterPro" id="IPR029032">
    <property type="entry name" value="AhpD-like"/>
</dbReference>
<evidence type="ECO:0000313" key="2">
    <source>
        <dbReference type="EMBL" id="ANJ00012.1"/>
    </source>
</evidence>
<dbReference type="STRING" id="1743168.A8O14_07960"/>
<evidence type="ECO:0000313" key="3">
    <source>
        <dbReference type="Proteomes" id="UP000078463"/>
    </source>
</evidence>
<sequence length="183" mass="20463">MSERLIPYQPMDLAEPAELVAAIRKRRGGQFINLDRMLLHSVPIAEGWNHFVGEIRNNLSLDPKLRELAMCGVAVLNGAEYEFFHHAPPFKKAGGTEEQVQALRLIGQAGFPRNLFSQVENDAADLTFQMTRNIKVDPELMKRLQKALGSTDTVELVTVIAAYNMVSRFLIALDVNPEDHPPA</sequence>
<dbReference type="KEGG" id="pwu:A8O14_07960"/>
<dbReference type="RefSeq" id="WP_068949019.1">
    <property type="nucleotide sequence ID" value="NZ_CP015922.1"/>
</dbReference>
<dbReference type="Gene3D" id="1.20.1290.10">
    <property type="entry name" value="AhpD-like"/>
    <property type="match status" value="1"/>
</dbReference>
<dbReference type="AlphaFoldDB" id="A0A191UGG9"/>
<evidence type="ECO:0000259" key="1">
    <source>
        <dbReference type="Pfam" id="PF02627"/>
    </source>
</evidence>
<accession>A0A191UGG9</accession>
<organism evidence="2 3">
    <name type="scientific">Polynucleobacter wuianus</name>
    <dbReference type="NCBI Taxonomy" id="1743168"/>
    <lineage>
        <taxon>Bacteria</taxon>
        <taxon>Pseudomonadati</taxon>
        <taxon>Pseudomonadota</taxon>
        <taxon>Betaproteobacteria</taxon>
        <taxon>Burkholderiales</taxon>
        <taxon>Burkholderiaceae</taxon>
        <taxon>Polynucleobacter</taxon>
    </lineage>
</organism>
<feature type="domain" description="Carboxymuconolactone decarboxylase-like" evidence="1">
    <location>
        <begin position="45"/>
        <end position="106"/>
    </location>
</feature>
<protein>
    <submittedName>
        <fullName evidence="2">Carboxymuconolactone decarboxylase</fullName>
    </submittedName>
</protein>
<name>A0A191UGG9_9BURK</name>
<dbReference type="EMBL" id="CP015922">
    <property type="protein sequence ID" value="ANJ00012.1"/>
    <property type="molecule type" value="Genomic_DNA"/>
</dbReference>